<dbReference type="PANTHER" id="PTHR35908">
    <property type="entry name" value="HYPOTHETICAL FUSION PROTEIN"/>
    <property type="match status" value="1"/>
</dbReference>
<evidence type="ECO:0000256" key="5">
    <source>
        <dbReference type="ARBA" id="ARBA00023239"/>
    </source>
</evidence>
<comment type="similarity">
    <text evidence="2">Belongs to the pterin-4-alpha-carbinolamine dehydratase family.</text>
</comment>
<accession>A0ABX2RHK1</accession>
<dbReference type="InterPro" id="IPR041581">
    <property type="entry name" value="Glyoxalase_6"/>
</dbReference>
<dbReference type="SUPFAM" id="SSF55248">
    <property type="entry name" value="PCD-like"/>
    <property type="match status" value="1"/>
</dbReference>
<comment type="caution">
    <text evidence="7">The sequence shown here is derived from an EMBL/GenBank/DDBJ whole genome shotgun (WGS) entry which is preliminary data.</text>
</comment>
<feature type="domain" description="Glyoxalase-like" evidence="6">
    <location>
        <begin position="109"/>
        <end position="209"/>
    </location>
</feature>
<dbReference type="PANTHER" id="PTHR35908:SF1">
    <property type="entry name" value="CONSERVED PROTEIN"/>
    <property type="match status" value="1"/>
</dbReference>
<evidence type="ECO:0000256" key="2">
    <source>
        <dbReference type="ARBA" id="ARBA00006472"/>
    </source>
</evidence>
<dbReference type="InterPro" id="IPR001533">
    <property type="entry name" value="Pterin_deHydtase"/>
</dbReference>
<evidence type="ECO:0000256" key="1">
    <source>
        <dbReference type="ARBA" id="ARBA00001554"/>
    </source>
</evidence>
<dbReference type="Gene3D" id="3.10.180.10">
    <property type="entry name" value="2,3-Dihydroxybiphenyl 1,2-Dioxygenase, domain 1"/>
    <property type="match status" value="1"/>
</dbReference>
<comment type="catalytic activity">
    <reaction evidence="1">
        <text>(4aS,6R)-4a-hydroxy-L-erythro-5,6,7,8-tetrahydrobiopterin = (6R)-L-erythro-6,7-dihydrobiopterin + H2O</text>
        <dbReference type="Rhea" id="RHEA:11920"/>
        <dbReference type="ChEBI" id="CHEBI:15377"/>
        <dbReference type="ChEBI" id="CHEBI:15642"/>
        <dbReference type="ChEBI" id="CHEBI:43120"/>
        <dbReference type="EC" id="4.2.1.96"/>
    </reaction>
</comment>
<dbReference type="Pfam" id="PF01329">
    <property type="entry name" value="Pterin_4a"/>
    <property type="match status" value="1"/>
</dbReference>
<organism evidence="7 8">
    <name type="scientific">Micromonospora purpureochromogenes</name>
    <dbReference type="NCBI Taxonomy" id="47872"/>
    <lineage>
        <taxon>Bacteria</taxon>
        <taxon>Bacillati</taxon>
        <taxon>Actinomycetota</taxon>
        <taxon>Actinomycetes</taxon>
        <taxon>Micromonosporales</taxon>
        <taxon>Micromonosporaceae</taxon>
        <taxon>Micromonospora</taxon>
    </lineage>
</organism>
<evidence type="ECO:0000313" key="8">
    <source>
        <dbReference type="Proteomes" id="UP000631553"/>
    </source>
</evidence>
<dbReference type="EMBL" id="JACCCQ010000001">
    <property type="protein sequence ID" value="NYF54809.1"/>
    <property type="molecule type" value="Genomic_DNA"/>
</dbReference>
<reference evidence="7 8" key="1">
    <citation type="submission" date="2020-07" db="EMBL/GenBank/DDBJ databases">
        <title>Sequencing the genomes of 1000 actinobacteria strains.</title>
        <authorList>
            <person name="Klenk H.-P."/>
        </authorList>
    </citation>
    <scope>NUCLEOTIDE SEQUENCE [LARGE SCALE GENOMIC DNA]</scope>
    <source>
        <strain evidence="7 8">DSM 43814</strain>
    </source>
</reference>
<gene>
    <name evidence="7" type="ORF">HDA35_000640</name>
</gene>
<dbReference type="RefSeq" id="WP_308495013.1">
    <property type="nucleotide sequence ID" value="NZ_JACCCQ010000001.1"/>
</dbReference>
<keyword evidence="8" id="KW-1185">Reference proteome</keyword>
<evidence type="ECO:0000313" key="7">
    <source>
        <dbReference type="EMBL" id="NYF54809.1"/>
    </source>
</evidence>
<dbReference type="InterPro" id="IPR029068">
    <property type="entry name" value="Glyas_Bleomycin-R_OHBP_Dase"/>
</dbReference>
<dbReference type="InterPro" id="IPR036428">
    <property type="entry name" value="PCD_sf"/>
</dbReference>
<evidence type="ECO:0000256" key="3">
    <source>
        <dbReference type="ARBA" id="ARBA00013252"/>
    </source>
</evidence>
<evidence type="ECO:0000256" key="4">
    <source>
        <dbReference type="ARBA" id="ARBA00021735"/>
    </source>
</evidence>
<sequence>MTGRIRPREFHQLDGVEDWRMLFHATCAHFRTGSFARGVALVAAIGGLADAADHHPHVDLRPDGVTVRLPTPDVDWPSECDVTLARQISQAARELDVPADPAALQHLNVAVDALVIPEVLPFWRALLGYRDKGPEDLIDPHGHGPSLWFQQMDARRTGRNRLHVDVSVPHDQAEARIAAALAAGGRLVTDQNAPTWWVLADAEGNEACVATWLGRD</sequence>
<dbReference type="Pfam" id="PF18029">
    <property type="entry name" value="Glyoxalase_6"/>
    <property type="match status" value="1"/>
</dbReference>
<evidence type="ECO:0000259" key="6">
    <source>
        <dbReference type="Pfam" id="PF18029"/>
    </source>
</evidence>
<name>A0ABX2RHK1_9ACTN</name>
<proteinExistence type="inferred from homology"/>
<dbReference type="Proteomes" id="UP000631553">
    <property type="component" value="Unassembled WGS sequence"/>
</dbReference>
<dbReference type="Gene3D" id="3.30.1360.20">
    <property type="entry name" value="Transcriptional coactivator/pterin dehydratase"/>
    <property type="match status" value="1"/>
</dbReference>
<keyword evidence="5 7" id="KW-0456">Lyase</keyword>
<dbReference type="GO" id="GO:0008124">
    <property type="term" value="F:4-alpha-hydroxytetrahydrobiopterin dehydratase activity"/>
    <property type="evidence" value="ECO:0007669"/>
    <property type="project" value="UniProtKB-EC"/>
</dbReference>
<protein>
    <recommendedName>
        <fullName evidence="4">Putative pterin-4-alpha-carbinolamine dehydratase</fullName>
        <ecNumber evidence="3">4.2.1.96</ecNumber>
    </recommendedName>
</protein>
<dbReference type="EC" id="4.2.1.96" evidence="3"/>